<feature type="domain" description="eCIS core" evidence="2">
    <location>
        <begin position="95"/>
        <end position="171"/>
    </location>
</feature>
<feature type="region of interest" description="Disordered" evidence="1">
    <location>
        <begin position="513"/>
        <end position="552"/>
    </location>
</feature>
<evidence type="ECO:0000313" key="4">
    <source>
        <dbReference type="EMBL" id="SFO70704.1"/>
    </source>
</evidence>
<gene>
    <name evidence="4" type="ORF">SAMN03084138_00120</name>
</gene>
<dbReference type="InterPro" id="IPR025295">
    <property type="entry name" value="eCIS_core_dom"/>
</dbReference>
<dbReference type="Pfam" id="PF13699">
    <property type="entry name" value="eCIS_core"/>
    <property type="match status" value="1"/>
</dbReference>
<dbReference type="EMBL" id="FOWR01000001">
    <property type="protein sequence ID" value="SFO70704.1"/>
    <property type="molecule type" value="Genomic_DNA"/>
</dbReference>
<dbReference type="AlphaFoldDB" id="A0A1I5JCW6"/>
<evidence type="ECO:0000256" key="1">
    <source>
        <dbReference type="SAM" id="MobiDB-lite"/>
    </source>
</evidence>
<evidence type="ECO:0000259" key="3">
    <source>
        <dbReference type="Pfam" id="PF15654"/>
    </source>
</evidence>
<dbReference type="Proteomes" id="UP000182692">
    <property type="component" value="Unassembled WGS sequence"/>
</dbReference>
<dbReference type="RefSeq" id="WP_074924847.1">
    <property type="nucleotide sequence ID" value="NZ_FOWR01000001.1"/>
</dbReference>
<feature type="compositionally biased region" description="Pro residues" evidence="1">
    <location>
        <begin position="520"/>
        <end position="549"/>
    </location>
</feature>
<protein>
    <submittedName>
        <fullName evidence="4">Toxin with a conserved tryptophan and TIP tripeptide motif-containing protein</fullName>
    </submittedName>
</protein>
<dbReference type="STRING" id="1121869.SAMN03084138_00120"/>
<sequence length="594" mass="63079">MAEHAITTKPRPSSNTNKTVERKANKPAVPPVVPQREPSFSNLAIVQRKCACGNVAPQGGTCGACAAKSAASPLASNAFLSRPSSSTSSVQAGNLSEALRARAEQIFGTVLPDVNIHTGAKAQTYASALQAKAFTTGSDVYFGAGFYQPNTTSGLQLIGHELTHVMQQRRGLSFAKLQGTGDAYEKEADRGGEAFAAGKAFQLATPSGPVGRWAQRDMDASQSAQVVGMDDPDHDLEFLGEAFDQDELQSLFDGLREYEDAQHSLYLIPESAIDQIGGDPAPSSNLVSQVGAIPNQGVGVGQDIGTTGIAQAKALDGVTHSAEQLLGGASGQPRVVQRAVVAGCNVPAMTMGQIGIAAHRQIGGFCGLLYQAISPSTPCLGNGHPGFQIPGSTRPDMVKQYPPTATPLVDELGEIKPASWLNGRQVDAEAQLNRDLANYTRIIGPATTMWSYAFPTMPFVANPLQDLSVWPPTGGATSNGVYYYRCRNTQRRRAPRRIRIRIHLPVPVVLPQPQSVPRVAPQPQPQPLPQPQPQPQTPRPTNPVSPPTHAPDLRPVAGAVAAVGLGYFIYRGIRLIPSFAPPLWWTMPANLAMP</sequence>
<dbReference type="GeneID" id="35873725"/>
<feature type="domain" description="Tox-WTIP" evidence="3">
    <location>
        <begin position="557"/>
        <end position="594"/>
    </location>
</feature>
<name>A0A1I5JCW6_9GAMM</name>
<dbReference type="Pfam" id="PF15654">
    <property type="entry name" value="Tox-WTIP"/>
    <property type="match status" value="1"/>
</dbReference>
<organism evidence="4 5">
    <name type="scientific">Enterovibrio norvegicus DSM 15893</name>
    <dbReference type="NCBI Taxonomy" id="1121869"/>
    <lineage>
        <taxon>Bacteria</taxon>
        <taxon>Pseudomonadati</taxon>
        <taxon>Pseudomonadota</taxon>
        <taxon>Gammaproteobacteria</taxon>
        <taxon>Vibrionales</taxon>
        <taxon>Vibrionaceae</taxon>
        <taxon>Enterovibrio</taxon>
    </lineage>
</organism>
<accession>A0A1I5JCW6</accession>
<dbReference type="OrthoDB" id="292792at2"/>
<proteinExistence type="predicted"/>
<evidence type="ECO:0000259" key="2">
    <source>
        <dbReference type="Pfam" id="PF13699"/>
    </source>
</evidence>
<evidence type="ECO:0000313" key="5">
    <source>
        <dbReference type="Proteomes" id="UP000182692"/>
    </source>
</evidence>
<reference evidence="4 5" key="1">
    <citation type="submission" date="2016-10" db="EMBL/GenBank/DDBJ databases">
        <authorList>
            <person name="de Groot N.N."/>
        </authorList>
    </citation>
    <scope>NUCLEOTIDE SEQUENCE [LARGE SCALE GENOMIC DNA]</scope>
    <source>
        <strain evidence="4 5">DSM 15893</strain>
    </source>
</reference>
<feature type="region of interest" description="Disordered" evidence="1">
    <location>
        <begin position="1"/>
        <end position="36"/>
    </location>
</feature>
<dbReference type="InterPro" id="IPR028898">
    <property type="entry name" value="Tox-WTIP_dom"/>
</dbReference>